<evidence type="ECO:0000313" key="3">
    <source>
        <dbReference type="EMBL" id="SKB34099.1"/>
    </source>
</evidence>
<evidence type="ECO:0000256" key="1">
    <source>
        <dbReference type="SAM" id="Phobius"/>
    </source>
</evidence>
<feature type="transmembrane region" description="Helical" evidence="1">
    <location>
        <begin position="42"/>
        <end position="60"/>
    </location>
</feature>
<dbReference type="Proteomes" id="UP000190541">
    <property type="component" value="Unassembled WGS sequence"/>
</dbReference>
<feature type="domain" description="PASTA" evidence="2">
    <location>
        <begin position="134"/>
        <end position="204"/>
    </location>
</feature>
<reference evidence="3 4" key="1">
    <citation type="submission" date="2017-02" db="EMBL/GenBank/DDBJ databases">
        <authorList>
            <person name="Peterson S.W."/>
        </authorList>
    </citation>
    <scope>NUCLEOTIDE SEQUENCE [LARGE SCALE GENOMIC DNA]</scope>
    <source>
        <strain evidence="3 4">DSM 22899</strain>
    </source>
</reference>
<feature type="domain" description="PASTA" evidence="2">
    <location>
        <begin position="207"/>
        <end position="276"/>
    </location>
</feature>
<name>A0A1T5AGY3_9SPHI</name>
<dbReference type="Pfam" id="PF03793">
    <property type="entry name" value="PASTA"/>
    <property type="match status" value="2"/>
</dbReference>
<protein>
    <submittedName>
        <fullName evidence="3">PASTA domain, binds beta-lactams</fullName>
    </submittedName>
</protein>
<dbReference type="CDD" id="cd06577">
    <property type="entry name" value="PASTA_pknB"/>
    <property type="match status" value="3"/>
</dbReference>
<dbReference type="EMBL" id="FUYS01000002">
    <property type="protein sequence ID" value="SKB34099.1"/>
    <property type="molecule type" value="Genomic_DNA"/>
</dbReference>
<keyword evidence="1" id="KW-0812">Transmembrane</keyword>
<proteinExistence type="predicted"/>
<sequence>MQSVALILRSHLINRAFNTDTTDDNMVKFFQYLRTDTFRKNLIGALIGLTVFFLIIVFSLRQYTRHSESVAVPELKGLLIDDAVKKLQSQGFEYDLDSVYQVDAKPGLVIEQDPDPNTKVKKNRTLYLTIITRTAPEVAFPDLVEKTFVEARAVLNSYGLKLGDTTYIPDIARDVVLDVKFGGERLNAGRPVPKGSTIDLVLGDGRGANEVQVPDLTGLTLAEVQFALQGASLTLGTVNYMGMVTDSLTAVVITQTPAPDDPMVSIGTPVNIALANQ</sequence>
<accession>A0A1T5AGY3</accession>
<dbReference type="AlphaFoldDB" id="A0A1T5AGY3"/>
<evidence type="ECO:0000313" key="4">
    <source>
        <dbReference type="Proteomes" id="UP000190541"/>
    </source>
</evidence>
<dbReference type="InterPro" id="IPR005543">
    <property type="entry name" value="PASTA_dom"/>
</dbReference>
<organism evidence="3 4">
    <name type="scientific">Parapedobacter luteus</name>
    <dbReference type="NCBI Taxonomy" id="623280"/>
    <lineage>
        <taxon>Bacteria</taxon>
        <taxon>Pseudomonadati</taxon>
        <taxon>Bacteroidota</taxon>
        <taxon>Sphingobacteriia</taxon>
        <taxon>Sphingobacteriales</taxon>
        <taxon>Sphingobacteriaceae</taxon>
        <taxon>Parapedobacter</taxon>
    </lineage>
</organism>
<dbReference type="Gene3D" id="3.30.10.20">
    <property type="match status" value="3"/>
</dbReference>
<dbReference type="PROSITE" id="PS51178">
    <property type="entry name" value="PASTA"/>
    <property type="match status" value="3"/>
</dbReference>
<keyword evidence="1" id="KW-0472">Membrane</keyword>
<dbReference type="SMART" id="SM00740">
    <property type="entry name" value="PASTA"/>
    <property type="match status" value="3"/>
</dbReference>
<keyword evidence="4" id="KW-1185">Reference proteome</keyword>
<keyword evidence="1" id="KW-1133">Transmembrane helix</keyword>
<gene>
    <name evidence="3" type="ORF">SAMN05660226_00735</name>
</gene>
<dbReference type="STRING" id="623280.SAMN05660226_00735"/>
<evidence type="ECO:0000259" key="2">
    <source>
        <dbReference type="PROSITE" id="PS51178"/>
    </source>
</evidence>
<feature type="domain" description="PASTA" evidence="2">
    <location>
        <begin position="66"/>
        <end position="132"/>
    </location>
</feature>